<dbReference type="Pfam" id="PF09084">
    <property type="entry name" value="NMT1"/>
    <property type="match status" value="1"/>
</dbReference>
<sequence>MLNIRLAVRDWDYLTPLALGEVTSSRISIELDRVGTLPATIAGDTGYDGGEASLSRFISGIASGDRSTVGLPNFLMRSFRHQCIITRKDSPLTRVTDLVGKRIGVTGWRDSGNIWTRAILRQAGAEIEDVRWYAGRLTEAHPIIDRLDGFGQPGLIEPMPDEAAMMTSLADGWLDAVFTPFMPDGFFENSSQFRLLLPDCTAQQVAYYGAVGYVPGIHLLSLDAELVQKAPWVTEEVSRMVDASRAIWTQKRRRYADTTPFMLQEMIGTAASLPTDWAASGMAKNRDMICAFIAEMQAQNILQETIEPETIFASQASASELAL</sequence>
<proteinExistence type="predicted"/>
<dbReference type="InterPro" id="IPR015168">
    <property type="entry name" value="SsuA/THI5"/>
</dbReference>
<evidence type="ECO:0000313" key="3">
    <source>
        <dbReference type="Proteomes" id="UP000220034"/>
    </source>
</evidence>
<dbReference type="RefSeq" id="WP_097929445.1">
    <property type="nucleotide sequence ID" value="NZ_OCTN01000002.1"/>
</dbReference>
<evidence type="ECO:0000313" key="2">
    <source>
        <dbReference type="EMBL" id="SOH93903.1"/>
    </source>
</evidence>
<dbReference type="AlphaFoldDB" id="A0A2C9CRS2"/>
<reference evidence="3" key="1">
    <citation type="submission" date="2017-09" db="EMBL/GenBank/DDBJ databases">
        <authorList>
            <person name="Varghese N."/>
            <person name="Submissions S."/>
        </authorList>
    </citation>
    <scope>NUCLEOTIDE SEQUENCE [LARGE SCALE GENOMIC DNA]</scope>
    <source>
        <strain evidence="3">C7</strain>
    </source>
</reference>
<dbReference type="OrthoDB" id="8689594at2"/>
<gene>
    <name evidence="2" type="ORF">SAMN06273572_102582</name>
</gene>
<name>A0A2C9CRS2_9RHOB</name>
<keyword evidence="3" id="KW-1185">Reference proteome</keyword>
<dbReference type="Gene3D" id="3.40.190.10">
    <property type="entry name" value="Periplasmic binding protein-like II"/>
    <property type="match status" value="1"/>
</dbReference>
<accession>A0A2C9CRS2</accession>
<dbReference type="EMBL" id="OCTN01000002">
    <property type="protein sequence ID" value="SOH93903.1"/>
    <property type="molecule type" value="Genomic_DNA"/>
</dbReference>
<organism evidence="2 3">
    <name type="scientific">Pontivivens marinum</name>
    <dbReference type="NCBI Taxonomy" id="1690039"/>
    <lineage>
        <taxon>Bacteria</taxon>
        <taxon>Pseudomonadati</taxon>
        <taxon>Pseudomonadota</taxon>
        <taxon>Alphaproteobacteria</taxon>
        <taxon>Rhodobacterales</taxon>
        <taxon>Paracoccaceae</taxon>
        <taxon>Pontivivens</taxon>
    </lineage>
</organism>
<evidence type="ECO:0000259" key="1">
    <source>
        <dbReference type="Pfam" id="PF09084"/>
    </source>
</evidence>
<dbReference type="SUPFAM" id="SSF53850">
    <property type="entry name" value="Periplasmic binding protein-like II"/>
    <property type="match status" value="2"/>
</dbReference>
<dbReference type="Proteomes" id="UP000220034">
    <property type="component" value="Unassembled WGS sequence"/>
</dbReference>
<protein>
    <submittedName>
        <fullName evidence="2">4,5-dihydroxyphthalate decarboxylase</fullName>
    </submittedName>
</protein>
<feature type="domain" description="SsuA/THI5-like" evidence="1">
    <location>
        <begin position="82"/>
        <end position="132"/>
    </location>
</feature>